<dbReference type="EMBL" id="JAMYBS010000020">
    <property type="protein sequence ID" value="MCO7546191.1"/>
    <property type="molecule type" value="Genomic_DNA"/>
</dbReference>
<evidence type="ECO:0000313" key="3">
    <source>
        <dbReference type="Proteomes" id="UP001165292"/>
    </source>
</evidence>
<dbReference type="AlphaFoldDB" id="A0AA42BEA1"/>
<sequence>MITINPEKRHQILVAKIAARRYDAEISGISLNGMQIDTGRDSQGMISGATLQAVLDPAYTLRWKTPAGFIDLEGQEIIAMATAVRAHVQAAFDRESELLEALADGTFTETMLEEGWPDGSVPAPAAG</sequence>
<reference evidence="2" key="1">
    <citation type="submission" date="2022-06" db="EMBL/GenBank/DDBJ databases">
        <title>Detection of beta-lactamases in bacteria of animal origin.</title>
        <authorList>
            <person name="Mlynarcik P."/>
            <person name="Zdarska V."/>
            <person name="Chudobova H."/>
            <person name="Prochazkova P."/>
            <person name="Hricova K."/>
            <person name="Mezerova K."/>
            <person name="Bardon J."/>
            <person name="Dolejska M."/>
            <person name="Sukkar I."/>
            <person name="Kolar M."/>
        </authorList>
    </citation>
    <scope>NUCLEOTIDE SEQUENCE</scope>
    <source>
        <strain evidence="2">S 300-3</strain>
    </source>
</reference>
<gene>
    <name evidence="2" type="ORF">NJF43_15640</name>
</gene>
<feature type="domain" description="DUF4376" evidence="1">
    <location>
        <begin position="13"/>
        <end position="106"/>
    </location>
</feature>
<dbReference type="Proteomes" id="UP001165292">
    <property type="component" value="Unassembled WGS sequence"/>
</dbReference>
<protein>
    <submittedName>
        <fullName evidence="2">DUF4376 domain-containing protein</fullName>
    </submittedName>
</protein>
<dbReference type="InterPro" id="IPR025484">
    <property type="entry name" value="DUF4376"/>
</dbReference>
<evidence type="ECO:0000313" key="2">
    <source>
        <dbReference type="EMBL" id="MCO7546191.1"/>
    </source>
</evidence>
<comment type="caution">
    <text evidence="2">The sequence shown here is derived from an EMBL/GenBank/DDBJ whole genome shotgun (WGS) entry which is preliminary data.</text>
</comment>
<dbReference type="RefSeq" id="WP_253164034.1">
    <property type="nucleotide sequence ID" value="NZ_JAMYBS010000020.1"/>
</dbReference>
<proteinExistence type="predicted"/>
<evidence type="ECO:0000259" key="1">
    <source>
        <dbReference type="Pfam" id="PF14301"/>
    </source>
</evidence>
<organism evidence="2 3">
    <name type="scientific">Stutzerimonas nitrititolerans</name>
    <dbReference type="NCBI Taxonomy" id="2482751"/>
    <lineage>
        <taxon>Bacteria</taxon>
        <taxon>Pseudomonadati</taxon>
        <taxon>Pseudomonadota</taxon>
        <taxon>Gammaproteobacteria</taxon>
        <taxon>Pseudomonadales</taxon>
        <taxon>Pseudomonadaceae</taxon>
        <taxon>Stutzerimonas</taxon>
    </lineage>
</organism>
<name>A0AA42BEA1_9GAMM</name>
<accession>A0AA42BEA1</accession>
<dbReference type="Pfam" id="PF14301">
    <property type="entry name" value="DUF4376"/>
    <property type="match status" value="1"/>
</dbReference>